<evidence type="ECO:0000313" key="3">
    <source>
        <dbReference type="Proteomes" id="UP000503447"/>
    </source>
</evidence>
<sequence length="53" mass="5701">MLRLRRDGLPLAEVAARTGLHEGSVRRVLRRLFREVAGGEPSALAVPEPVPGA</sequence>
<dbReference type="InterPro" id="IPR005471">
    <property type="entry name" value="Tscrpt_reg_IclR_N"/>
</dbReference>
<dbReference type="AlphaFoldDB" id="A0A6M5Z0N3"/>
<protein>
    <recommendedName>
        <fullName evidence="1">HTH iclR-type domain-containing protein</fullName>
    </recommendedName>
</protein>
<evidence type="ECO:0000313" key="2">
    <source>
        <dbReference type="EMBL" id="QJW98762.1"/>
    </source>
</evidence>
<reference evidence="3" key="1">
    <citation type="submission" date="2020-05" db="EMBL/GenBank/DDBJ databases">
        <title>Frigoriglobus tundricola gen. nov., sp. nov., a psychrotolerant cellulolytic planctomycete of the family Gemmataceae with two divergent copies of 16S rRNA gene.</title>
        <authorList>
            <person name="Kulichevskaya I.S."/>
            <person name="Ivanova A.A."/>
            <person name="Naumoff D.G."/>
            <person name="Beletsky A.V."/>
            <person name="Rijpstra W.I.C."/>
            <person name="Sinninghe Damste J.S."/>
            <person name="Mardanov A.V."/>
            <person name="Ravin N.V."/>
            <person name="Dedysh S.N."/>
        </authorList>
    </citation>
    <scope>NUCLEOTIDE SEQUENCE [LARGE SCALE GENOMIC DNA]</scope>
    <source>
        <strain evidence="3">PL17</strain>
    </source>
</reference>
<accession>A0A6M5Z0N3</accession>
<feature type="domain" description="HTH iclR-type" evidence="1">
    <location>
        <begin position="4"/>
        <end position="33"/>
    </location>
</feature>
<dbReference type="Pfam" id="PF09339">
    <property type="entry name" value="HTH_IclR"/>
    <property type="match status" value="1"/>
</dbReference>
<dbReference type="EMBL" id="CP053452">
    <property type="protein sequence ID" value="QJW98762.1"/>
    <property type="molecule type" value="Genomic_DNA"/>
</dbReference>
<dbReference type="KEGG" id="ftj:FTUN_6357"/>
<proteinExistence type="predicted"/>
<dbReference type="Proteomes" id="UP000503447">
    <property type="component" value="Chromosome"/>
</dbReference>
<gene>
    <name evidence="2" type="ORF">FTUN_6357</name>
</gene>
<name>A0A6M5Z0N3_9BACT</name>
<evidence type="ECO:0000259" key="1">
    <source>
        <dbReference type="Pfam" id="PF09339"/>
    </source>
</evidence>
<organism evidence="2 3">
    <name type="scientific">Frigoriglobus tundricola</name>
    <dbReference type="NCBI Taxonomy" id="2774151"/>
    <lineage>
        <taxon>Bacteria</taxon>
        <taxon>Pseudomonadati</taxon>
        <taxon>Planctomycetota</taxon>
        <taxon>Planctomycetia</taxon>
        <taxon>Gemmatales</taxon>
        <taxon>Gemmataceae</taxon>
        <taxon>Frigoriglobus</taxon>
    </lineage>
</organism>
<keyword evidence="3" id="KW-1185">Reference proteome</keyword>
<dbReference type="RefSeq" id="WP_171473867.1">
    <property type="nucleotide sequence ID" value="NZ_CP053452.2"/>
</dbReference>